<dbReference type="CDD" id="cd00082">
    <property type="entry name" value="HisKA"/>
    <property type="match status" value="1"/>
</dbReference>
<dbReference type="SUPFAM" id="SSF47384">
    <property type="entry name" value="Homodimeric domain of signal transducing histidine kinase"/>
    <property type="match status" value="1"/>
</dbReference>
<dbReference type="InterPro" id="IPR000700">
    <property type="entry name" value="PAS-assoc_C"/>
</dbReference>
<dbReference type="PANTHER" id="PTHR43304">
    <property type="entry name" value="PHYTOCHROME-LIKE PROTEIN CPH1"/>
    <property type="match status" value="1"/>
</dbReference>
<evidence type="ECO:0000259" key="7">
    <source>
        <dbReference type="PROSITE" id="PS50112"/>
    </source>
</evidence>
<sequence>MLVPDYEIYQLLSNISRELICLHTEDGTYSFVSPSSEKIIGYLPSELVGKNAYDFFHPEDRKRIQDESHLPILRGEADNLTEYRFLHKNGSYVWLQTLSQIVKNNENQSVKIHTSSRDVSNQVELREKLIQRERLLRESNNVAKVGGWELDLITMKPMWSDMIFQIHEIEPPDIPPLETCISFFPPPGDKIVRESIATTIEKGIPYDLTLPFVSANGKHKWVRALAKAEFLNGKPSRIYGALYDVTAQKNAEIEKEISEKKFREAFYFSAGGLAITSIEGKFIEVNLAFSRFIGYSEEELKNMTIESVSYFADFEANMKLRQKVIANESNFFEMEKRYVHKDGQILWGHLSATLVRDKVGHPVYFISQVFDIDSRKKAELKLLLANEKLISVTNSLTNQNKQLQSYNQIVSHNLRSPISNLRTLLGLIDETEDPIEKAEYHSHLKIVAENLESTLEDLISALRIQQNHEIKPQLLDIKDSFERVQKLMIGEIQTLDAEIDYDFSSSPKIYFPKLYLESILTNLLSNSLKYSAPGKNPYIQVQSFSIGKSVTLSFTDNGSGIDLERYGKQIFQLKKTFHRDKAGRGVGLFLTKYQIESMGGQIEVRSQPGHGTTFLLHFLNQVNA</sequence>
<dbReference type="EC" id="2.7.13.3" evidence="2"/>
<evidence type="ECO:0000256" key="3">
    <source>
        <dbReference type="ARBA" id="ARBA00022553"/>
    </source>
</evidence>
<organism evidence="9 10">
    <name type="scientific">Leptospira kobayashii</name>
    <dbReference type="NCBI Taxonomy" id="1917830"/>
    <lineage>
        <taxon>Bacteria</taxon>
        <taxon>Pseudomonadati</taxon>
        <taxon>Spirochaetota</taxon>
        <taxon>Spirochaetia</taxon>
        <taxon>Leptospirales</taxon>
        <taxon>Leptospiraceae</taxon>
        <taxon>Leptospira</taxon>
    </lineage>
</organism>
<keyword evidence="10" id="KW-1185">Reference proteome</keyword>
<proteinExistence type="predicted"/>
<reference evidence="9 10" key="1">
    <citation type="submission" date="2021-08" db="EMBL/GenBank/DDBJ databases">
        <title>Complete genome sequence of Leptospira kobayashii strain E30.</title>
        <authorList>
            <person name="Nakao R."/>
            <person name="Nakamura S."/>
            <person name="Masuzawa T."/>
            <person name="Koizumi N."/>
        </authorList>
    </citation>
    <scope>NUCLEOTIDE SEQUENCE [LARGE SCALE GENOMIC DNA]</scope>
    <source>
        <strain evidence="9 10">E30</strain>
    </source>
</reference>
<dbReference type="PRINTS" id="PR00344">
    <property type="entry name" value="BCTRLSENSOR"/>
</dbReference>
<feature type="domain" description="PAS" evidence="7">
    <location>
        <begin position="25"/>
        <end position="75"/>
    </location>
</feature>
<dbReference type="InterPro" id="IPR013655">
    <property type="entry name" value="PAS_fold_3"/>
</dbReference>
<dbReference type="InterPro" id="IPR003594">
    <property type="entry name" value="HATPase_dom"/>
</dbReference>
<evidence type="ECO:0000256" key="2">
    <source>
        <dbReference type="ARBA" id="ARBA00012438"/>
    </source>
</evidence>
<comment type="catalytic activity">
    <reaction evidence="1">
        <text>ATP + protein L-histidine = ADP + protein N-phospho-L-histidine.</text>
        <dbReference type="EC" id="2.7.13.3"/>
    </reaction>
</comment>
<evidence type="ECO:0000259" key="6">
    <source>
        <dbReference type="PROSITE" id="PS50109"/>
    </source>
</evidence>
<dbReference type="PANTHER" id="PTHR43304:SF1">
    <property type="entry name" value="PAC DOMAIN-CONTAINING PROTEIN"/>
    <property type="match status" value="1"/>
</dbReference>
<keyword evidence="3" id="KW-0597">Phosphoprotein</keyword>
<evidence type="ECO:0000313" key="9">
    <source>
        <dbReference type="EMBL" id="BDA77563.1"/>
    </source>
</evidence>
<feature type="domain" description="PAC" evidence="8">
    <location>
        <begin position="332"/>
        <end position="384"/>
    </location>
</feature>
<dbReference type="Pfam" id="PF02518">
    <property type="entry name" value="HATPase_c"/>
    <property type="match status" value="1"/>
</dbReference>
<keyword evidence="4" id="KW-0808">Transferase</keyword>
<dbReference type="InterPro" id="IPR003661">
    <property type="entry name" value="HisK_dim/P_dom"/>
</dbReference>
<dbReference type="SMART" id="SM00091">
    <property type="entry name" value="PAS"/>
    <property type="match status" value="2"/>
</dbReference>
<dbReference type="PROSITE" id="PS50113">
    <property type="entry name" value="PAC"/>
    <property type="match status" value="2"/>
</dbReference>
<keyword evidence="5" id="KW-0418">Kinase</keyword>
<dbReference type="InterPro" id="IPR000014">
    <property type="entry name" value="PAS"/>
</dbReference>
<dbReference type="InterPro" id="IPR036890">
    <property type="entry name" value="HATPase_C_sf"/>
</dbReference>
<dbReference type="PROSITE" id="PS50112">
    <property type="entry name" value="PAS"/>
    <property type="match status" value="2"/>
</dbReference>
<dbReference type="Gene3D" id="3.30.450.20">
    <property type="entry name" value="PAS domain"/>
    <property type="match status" value="3"/>
</dbReference>
<dbReference type="PROSITE" id="PS50109">
    <property type="entry name" value="HIS_KIN"/>
    <property type="match status" value="1"/>
</dbReference>
<evidence type="ECO:0000256" key="1">
    <source>
        <dbReference type="ARBA" id="ARBA00000085"/>
    </source>
</evidence>
<dbReference type="Proteomes" id="UP000245263">
    <property type="component" value="Chromosome 1"/>
</dbReference>
<feature type="domain" description="PAS" evidence="7">
    <location>
        <begin position="258"/>
        <end position="328"/>
    </location>
</feature>
<dbReference type="Pfam" id="PF08447">
    <property type="entry name" value="PAS_3"/>
    <property type="match status" value="2"/>
</dbReference>
<dbReference type="SMART" id="SM00086">
    <property type="entry name" value="PAC"/>
    <property type="match status" value="3"/>
</dbReference>
<dbReference type="SUPFAM" id="SSF55785">
    <property type="entry name" value="PYP-like sensor domain (PAS domain)"/>
    <property type="match status" value="3"/>
</dbReference>
<dbReference type="RefSeq" id="WP_109020014.1">
    <property type="nucleotide sequence ID" value="NZ_AP025028.1"/>
</dbReference>
<dbReference type="Gene3D" id="3.30.565.10">
    <property type="entry name" value="Histidine kinase-like ATPase, C-terminal domain"/>
    <property type="match status" value="1"/>
</dbReference>
<evidence type="ECO:0000259" key="8">
    <source>
        <dbReference type="PROSITE" id="PS50113"/>
    </source>
</evidence>
<dbReference type="EMBL" id="AP025028">
    <property type="protein sequence ID" value="BDA77563.1"/>
    <property type="molecule type" value="Genomic_DNA"/>
</dbReference>
<dbReference type="InterPro" id="IPR001610">
    <property type="entry name" value="PAC"/>
</dbReference>
<dbReference type="SMART" id="SM00387">
    <property type="entry name" value="HATPase_c"/>
    <property type="match status" value="1"/>
</dbReference>
<dbReference type="InterPro" id="IPR004358">
    <property type="entry name" value="Sig_transdc_His_kin-like_C"/>
</dbReference>
<name>A0ABN6K9D1_9LEPT</name>
<protein>
    <recommendedName>
        <fullName evidence="2">histidine kinase</fullName>
        <ecNumber evidence="2">2.7.13.3</ecNumber>
    </recommendedName>
</protein>
<evidence type="ECO:0000256" key="5">
    <source>
        <dbReference type="ARBA" id="ARBA00022777"/>
    </source>
</evidence>
<evidence type="ECO:0000256" key="4">
    <source>
        <dbReference type="ARBA" id="ARBA00022679"/>
    </source>
</evidence>
<dbReference type="InterPro" id="IPR036097">
    <property type="entry name" value="HisK_dim/P_sf"/>
</dbReference>
<gene>
    <name evidence="9" type="ORF">LPTSP3_g04930</name>
</gene>
<evidence type="ECO:0000313" key="10">
    <source>
        <dbReference type="Proteomes" id="UP000245263"/>
    </source>
</evidence>
<dbReference type="InterPro" id="IPR035965">
    <property type="entry name" value="PAS-like_dom_sf"/>
</dbReference>
<accession>A0ABN6K9D1</accession>
<dbReference type="InterPro" id="IPR052162">
    <property type="entry name" value="Sensor_kinase/Photoreceptor"/>
</dbReference>
<dbReference type="InterPro" id="IPR005467">
    <property type="entry name" value="His_kinase_dom"/>
</dbReference>
<feature type="domain" description="PAC" evidence="8">
    <location>
        <begin position="79"/>
        <end position="131"/>
    </location>
</feature>
<dbReference type="CDD" id="cd00130">
    <property type="entry name" value="PAS"/>
    <property type="match status" value="2"/>
</dbReference>
<dbReference type="NCBIfam" id="TIGR00229">
    <property type="entry name" value="sensory_box"/>
    <property type="match status" value="2"/>
</dbReference>
<dbReference type="SUPFAM" id="SSF55874">
    <property type="entry name" value="ATPase domain of HSP90 chaperone/DNA topoisomerase II/histidine kinase"/>
    <property type="match status" value="1"/>
</dbReference>
<feature type="domain" description="Histidine kinase" evidence="6">
    <location>
        <begin position="409"/>
        <end position="622"/>
    </location>
</feature>